<sequence length="145" mass="14810">MAVFNSAKDKGAGIQVGIVNRSVGDSKGLQAGIVNLGDQRSGFDFTVGAGNFYTKGLMIGAINFQSEGVNVGVMNEGGSGFNLGGLNIQGKGINVGILNGGSGVHIGLINAAGEEDSEEPTLEFGLLNFCGKGTFPVMIGFNYCK</sequence>
<dbReference type="EMBL" id="AKWF02000065">
    <property type="protein sequence ID" value="EMO63060.1"/>
    <property type="molecule type" value="Genomic_DNA"/>
</dbReference>
<accession>M6W1X0</accession>
<reference evidence="1 2" key="1">
    <citation type="submission" date="2013-01" db="EMBL/GenBank/DDBJ databases">
        <authorList>
            <person name="Harkins D.M."/>
            <person name="Durkin A.S."/>
            <person name="Brinkac L.M."/>
            <person name="Haft D.H."/>
            <person name="Selengut J.D."/>
            <person name="Sanka R."/>
            <person name="DePew J."/>
            <person name="Purushe J."/>
            <person name="Picardeau M."/>
            <person name="Werts C."/>
            <person name="Goarant C."/>
            <person name="Vinetz J.M."/>
            <person name="Sutton G.G."/>
            <person name="Nierman W.C."/>
            <person name="Fouts D.E."/>
        </authorList>
    </citation>
    <scope>NUCLEOTIDE SEQUENCE [LARGE SCALE GENOMIC DNA]</scope>
    <source>
        <strain evidence="1 2">200901868</strain>
    </source>
</reference>
<proteinExistence type="predicted"/>
<gene>
    <name evidence="1" type="ORF">LEP1GSC133_4070</name>
</gene>
<name>M6W1X0_LEPBO</name>
<protein>
    <recommendedName>
        <fullName evidence="3">PPE family protein</fullName>
    </recommendedName>
</protein>
<dbReference type="InterPro" id="IPR058093">
    <property type="entry name" value="LA_2272-like"/>
</dbReference>
<dbReference type="STRING" id="1192866.LEP1GSC133_4070"/>
<evidence type="ECO:0000313" key="2">
    <source>
        <dbReference type="Proteomes" id="UP000012159"/>
    </source>
</evidence>
<organism evidence="1 2">
    <name type="scientific">Leptospira borgpetersenii serovar Pomona str. 200901868</name>
    <dbReference type="NCBI Taxonomy" id="1192866"/>
    <lineage>
        <taxon>Bacteria</taxon>
        <taxon>Pseudomonadati</taxon>
        <taxon>Spirochaetota</taxon>
        <taxon>Spirochaetia</taxon>
        <taxon>Leptospirales</taxon>
        <taxon>Leptospiraceae</taxon>
        <taxon>Leptospira</taxon>
    </lineage>
</organism>
<dbReference type="NCBIfam" id="NF047436">
    <property type="entry name" value="LA_2272_repeat"/>
    <property type="match status" value="1"/>
</dbReference>
<evidence type="ECO:0000313" key="1">
    <source>
        <dbReference type="EMBL" id="EMO63060.1"/>
    </source>
</evidence>
<evidence type="ECO:0008006" key="3">
    <source>
        <dbReference type="Google" id="ProtNLM"/>
    </source>
</evidence>
<comment type="caution">
    <text evidence="1">The sequence shown here is derived from an EMBL/GenBank/DDBJ whole genome shotgun (WGS) entry which is preliminary data.</text>
</comment>
<dbReference type="Proteomes" id="UP000012159">
    <property type="component" value="Unassembled WGS sequence"/>
</dbReference>
<dbReference type="AlphaFoldDB" id="M6W1X0"/>